<feature type="domain" description="DNA replication factor Cdt1 C-terminal" evidence="4">
    <location>
        <begin position="362"/>
        <end position="462"/>
    </location>
</feature>
<dbReference type="EMBL" id="MU865300">
    <property type="protein sequence ID" value="KAK4230232.1"/>
    <property type="molecule type" value="Genomic_DNA"/>
</dbReference>
<keyword evidence="6" id="KW-1185">Reference proteome</keyword>
<dbReference type="Proteomes" id="UP001301958">
    <property type="component" value="Unassembled WGS sequence"/>
</dbReference>
<organism evidence="5 6">
    <name type="scientific">Podospora fimiseda</name>
    <dbReference type="NCBI Taxonomy" id="252190"/>
    <lineage>
        <taxon>Eukaryota</taxon>
        <taxon>Fungi</taxon>
        <taxon>Dikarya</taxon>
        <taxon>Ascomycota</taxon>
        <taxon>Pezizomycotina</taxon>
        <taxon>Sordariomycetes</taxon>
        <taxon>Sordariomycetidae</taxon>
        <taxon>Sordariales</taxon>
        <taxon>Podosporaceae</taxon>
        <taxon>Podospora</taxon>
    </lineage>
</organism>
<keyword evidence="2" id="KW-0131">Cell cycle</keyword>
<evidence type="ECO:0000313" key="5">
    <source>
        <dbReference type="EMBL" id="KAK4230232.1"/>
    </source>
</evidence>
<dbReference type="Pfam" id="PF26121">
    <property type="entry name" value="HTH_CDT1"/>
    <property type="match status" value="1"/>
</dbReference>
<evidence type="ECO:0000256" key="2">
    <source>
        <dbReference type="ARBA" id="ARBA00023306"/>
    </source>
</evidence>
<dbReference type="AlphaFoldDB" id="A0AAN7BVJ1"/>
<gene>
    <name evidence="5" type="ORF">QBC38DRAFT_469759</name>
</gene>
<feature type="region of interest" description="Disordered" evidence="3">
    <location>
        <begin position="1"/>
        <end position="27"/>
    </location>
</feature>
<evidence type="ECO:0000256" key="1">
    <source>
        <dbReference type="ARBA" id="ARBA00008356"/>
    </source>
</evidence>
<protein>
    <recommendedName>
        <fullName evidence="4">DNA replication factor Cdt1 C-terminal domain-containing protein</fullName>
    </recommendedName>
</protein>
<dbReference type="Pfam" id="PF16679">
    <property type="entry name" value="CDT1_C"/>
    <property type="match status" value="1"/>
</dbReference>
<accession>A0AAN7BVJ1</accession>
<evidence type="ECO:0000256" key="3">
    <source>
        <dbReference type="SAM" id="MobiDB-lite"/>
    </source>
</evidence>
<dbReference type="InterPro" id="IPR032054">
    <property type="entry name" value="Cdt1_C"/>
</dbReference>
<comment type="similarity">
    <text evidence="1">Belongs to the Cdt1 family.</text>
</comment>
<evidence type="ECO:0000259" key="4">
    <source>
        <dbReference type="Pfam" id="PF16679"/>
    </source>
</evidence>
<proteinExistence type="inferred from homology"/>
<sequence length="489" mass="54222">MPGVISRTKRSTRGSSKQATINPPPASITKLSKLQSLSKDVIEKKAASSIEIVLSSRKRRATDDDIESSTTPSTKTPKKLRREEPNESRLIAAATPVSKKKKKSVRFEEQENIPPTPSTKVPATPSSRRKRQLETDETEALLERLNLQSPIRKRTKNITTVVAAQNDFDLPQELLDLLDLQVAFLKALSMQYAHNGTTSPIDLRTLYPTITRTWGKRQVTLEDLQRCIGILNWTPVKSSSDTAAAPLFISDYGRSKVCIDFHPSTTPGPLHEQKLNMDFESNLRSLWLSSNHKPNTTVFIGTLPKASIKHCNAALPFTSGKQRTLEELKNGVVLRKQQEKEEKEAKTAAVATAVKPDGTKMSLLERIRLREAQQAQGVQGPTLEERQRHAALHRAEDVSAVIGMLCNVTARGQARVSFAMSALMVKLKDSLRTPISQEDGMFCVKLLAKEIAPQWLRVLTVGGREHVVVTTACQPSVEGIRERVKVLLG</sequence>
<comment type="caution">
    <text evidence="5">The sequence shown here is derived from an EMBL/GenBank/DDBJ whole genome shotgun (WGS) entry which is preliminary data.</text>
</comment>
<name>A0AAN7BVJ1_9PEZI</name>
<reference evidence="5" key="2">
    <citation type="submission" date="2023-05" db="EMBL/GenBank/DDBJ databases">
        <authorList>
            <consortium name="Lawrence Berkeley National Laboratory"/>
            <person name="Steindorff A."/>
            <person name="Hensen N."/>
            <person name="Bonometti L."/>
            <person name="Westerberg I."/>
            <person name="Brannstrom I.O."/>
            <person name="Guillou S."/>
            <person name="Cros-Aarteil S."/>
            <person name="Calhoun S."/>
            <person name="Haridas S."/>
            <person name="Kuo A."/>
            <person name="Mondo S."/>
            <person name="Pangilinan J."/>
            <person name="Riley R."/>
            <person name="Labutti K."/>
            <person name="Andreopoulos B."/>
            <person name="Lipzen A."/>
            <person name="Chen C."/>
            <person name="Yanf M."/>
            <person name="Daum C."/>
            <person name="Ng V."/>
            <person name="Clum A."/>
            <person name="Ohm R."/>
            <person name="Martin F."/>
            <person name="Silar P."/>
            <person name="Natvig D."/>
            <person name="Lalanne C."/>
            <person name="Gautier V."/>
            <person name="Ament-Velasquez S.L."/>
            <person name="Kruys A."/>
            <person name="Hutchinson M.I."/>
            <person name="Powell A.J."/>
            <person name="Barry K."/>
            <person name="Miller A.N."/>
            <person name="Grigoriev I.V."/>
            <person name="Debuchy R."/>
            <person name="Gladieux P."/>
            <person name="Thoren M.H."/>
            <person name="Johannesson H."/>
        </authorList>
    </citation>
    <scope>NUCLEOTIDE SEQUENCE</scope>
    <source>
        <strain evidence="5">CBS 990.96</strain>
    </source>
</reference>
<feature type="region of interest" description="Disordered" evidence="3">
    <location>
        <begin position="48"/>
        <end position="136"/>
    </location>
</feature>
<dbReference type="InterPro" id="IPR038090">
    <property type="entry name" value="Cdt1_C_WH_dom_sf"/>
</dbReference>
<reference evidence="5" key="1">
    <citation type="journal article" date="2023" name="Mol. Phylogenet. Evol.">
        <title>Genome-scale phylogeny and comparative genomics of the fungal order Sordariales.</title>
        <authorList>
            <person name="Hensen N."/>
            <person name="Bonometti L."/>
            <person name="Westerberg I."/>
            <person name="Brannstrom I.O."/>
            <person name="Guillou S."/>
            <person name="Cros-Aarteil S."/>
            <person name="Calhoun S."/>
            <person name="Haridas S."/>
            <person name="Kuo A."/>
            <person name="Mondo S."/>
            <person name="Pangilinan J."/>
            <person name="Riley R."/>
            <person name="LaButti K."/>
            <person name="Andreopoulos B."/>
            <person name="Lipzen A."/>
            <person name="Chen C."/>
            <person name="Yan M."/>
            <person name="Daum C."/>
            <person name="Ng V."/>
            <person name="Clum A."/>
            <person name="Steindorff A."/>
            <person name="Ohm R.A."/>
            <person name="Martin F."/>
            <person name="Silar P."/>
            <person name="Natvig D.O."/>
            <person name="Lalanne C."/>
            <person name="Gautier V."/>
            <person name="Ament-Velasquez S.L."/>
            <person name="Kruys A."/>
            <person name="Hutchinson M.I."/>
            <person name="Powell A.J."/>
            <person name="Barry K."/>
            <person name="Miller A.N."/>
            <person name="Grigoriev I.V."/>
            <person name="Debuchy R."/>
            <person name="Gladieux P."/>
            <person name="Hiltunen Thoren M."/>
            <person name="Johannesson H."/>
        </authorList>
    </citation>
    <scope>NUCLEOTIDE SEQUENCE</scope>
    <source>
        <strain evidence="5">CBS 990.96</strain>
    </source>
</reference>
<evidence type="ECO:0000313" key="6">
    <source>
        <dbReference type="Proteomes" id="UP001301958"/>
    </source>
</evidence>
<dbReference type="Gene3D" id="1.10.10.1420">
    <property type="entry name" value="DNA replication factor Cdt1, C-terminal WH domain"/>
    <property type="match status" value="1"/>
</dbReference>